<comment type="subunit">
    <text evidence="3">Interacts with 100S ribosomes.</text>
</comment>
<dbReference type="PANTHER" id="PTHR33231:SF1">
    <property type="entry name" value="30S RIBOSOMAL PROTEIN"/>
    <property type="match status" value="1"/>
</dbReference>
<keyword evidence="6" id="KW-1185">Reference proteome</keyword>
<dbReference type="NCBIfam" id="TIGR00741">
    <property type="entry name" value="yfiA"/>
    <property type="match status" value="1"/>
</dbReference>
<dbReference type="Gene3D" id="3.30.505.50">
    <property type="entry name" value="Sigma 54 modulation/S30EA ribosomal protein, C-terminal domain"/>
    <property type="match status" value="1"/>
</dbReference>
<dbReference type="InterPro" id="IPR036567">
    <property type="entry name" value="RHF-like"/>
</dbReference>
<dbReference type="InterPro" id="IPR038416">
    <property type="entry name" value="Ribosom_S30AE_C_sf"/>
</dbReference>
<reference evidence="5 6" key="1">
    <citation type="submission" date="2019-08" db="EMBL/GenBank/DDBJ databases">
        <title>In-depth cultivation of the pig gut microbiome towards novel bacterial diversity and tailored functional studies.</title>
        <authorList>
            <person name="Wylensek D."/>
            <person name="Hitch T.C.A."/>
            <person name="Clavel T."/>
        </authorList>
    </citation>
    <scope>NUCLEOTIDE SEQUENCE [LARGE SCALE GENOMIC DNA]</scope>
    <source>
        <strain evidence="5 6">RF-744-FAT-4</strain>
    </source>
</reference>
<evidence type="ECO:0000259" key="4">
    <source>
        <dbReference type="Pfam" id="PF16321"/>
    </source>
</evidence>
<organism evidence="5 6">
    <name type="scientific">Pseudoramibacter porci</name>
    <dbReference type="NCBI Taxonomy" id="2606631"/>
    <lineage>
        <taxon>Bacteria</taxon>
        <taxon>Bacillati</taxon>
        <taxon>Bacillota</taxon>
        <taxon>Clostridia</taxon>
        <taxon>Eubacteriales</taxon>
        <taxon>Eubacteriaceae</taxon>
        <taxon>Pseudoramibacter</taxon>
    </lineage>
</organism>
<dbReference type="HAMAP" id="MF_00839">
    <property type="entry name" value="HPF"/>
    <property type="match status" value="1"/>
</dbReference>
<evidence type="ECO:0000313" key="6">
    <source>
        <dbReference type="Proteomes" id="UP000461754"/>
    </source>
</evidence>
<dbReference type="Proteomes" id="UP000461754">
    <property type="component" value="Unassembled WGS sequence"/>
</dbReference>
<dbReference type="Pfam" id="PF02482">
    <property type="entry name" value="Ribosomal_S30AE"/>
    <property type="match status" value="1"/>
</dbReference>
<evidence type="ECO:0000256" key="2">
    <source>
        <dbReference type="ARBA" id="ARBA00022845"/>
    </source>
</evidence>
<comment type="function">
    <text evidence="3">Required for dimerization of active 70S ribosomes into 100S ribosomes in stationary phase; 100S ribosomes are translationally inactive and sometimes present during exponential growth.</text>
</comment>
<dbReference type="InterPro" id="IPR032528">
    <property type="entry name" value="Ribosom_S30AE_C"/>
</dbReference>
<dbReference type="RefSeq" id="WP_154577015.1">
    <property type="nucleotide sequence ID" value="NZ_VUMO01000019.1"/>
</dbReference>
<dbReference type="FunFam" id="3.30.505.50:FF:000001">
    <property type="entry name" value="Ribosome hibernation promoting factor"/>
    <property type="match status" value="1"/>
</dbReference>
<keyword evidence="1 3" id="KW-0963">Cytoplasm</keyword>
<dbReference type="AlphaFoldDB" id="A0A7X2TAJ5"/>
<dbReference type="InterPro" id="IPR034694">
    <property type="entry name" value="HPF_long/plastid"/>
</dbReference>
<dbReference type="PANTHER" id="PTHR33231">
    <property type="entry name" value="30S RIBOSOMAL PROTEIN"/>
    <property type="match status" value="1"/>
</dbReference>
<dbReference type="GO" id="GO:0022627">
    <property type="term" value="C:cytosolic small ribosomal subunit"/>
    <property type="evidence" value="ECO:0007669"/>
    <property type="project" value="TreeGrafter"/>
</dbReference>
<evidence type="ECO:0000256" key="3">
    <source>
        <dbReference type="HAMAP-Rule" id="MF_00839"/>
    </source>
</evidence>
<sequence length="181" mass="21213">MKFTIYGKNMHISDGLKETLEKKFQKFDRYFDKETEVYVTFKKEKSYQVIEVTIPLGKTILRAEEKTDSTMGSIEAVIDKLEGQLRKYKTKLRKRYEAQDSKLKFEAFDDLDEKSADVMDEPKIVRTKKFAIKPMSAEEAAMQMDLLEHDFFVFLNAETDDVNVVYRRKNGDYGLIEPTFA</sequence>
<dbReference type="GO" id="GO:0043024">
    <property type="term" value="F:ribosomal small subunit binding"/>
    <property type="evidence" value="ECO:0007669"/>
    <property type="project" value="TreeGrafter"/>
</dbReference>
<keyword evidence="2 3" id="KW-0810">Translation regulation</keyword>
<comment type="similarity">
    <text evidence="3">Belongs to the HPF/YfiA ribosome-associated protein family. Long HPF subfamily.</text>
</comment>
<dbReference type="Pfam" id="PF16321">
    <property type="entry name" value="Ribosom_S30AE_C"/>
    <property type="match status" value="1"/>
</dbReference>
<comment type="subcellular location">
    <subcellularLocation>
        <location evidence="3">Cytoplasm</location>
    </subcellularLocation>
</comment>
<evidence type="ECO:0000256" key="1">
    <source>
        <dbReference type="ARBA" id="ARBA00022490"/>
    </source>
</evidence>
<dbReference type="Gene3D" id="3.30.160.100">
    <property type="entry name" value="Ribosome hibernation promotion factor-like"/>
    <property type="match status" value="1"/>
</dbReference>
<accession>A0A7X2TAJ5</accession>
<protein>
    <recommendedName>
        <fullName evidence="3">Ribosome hibernation promoting factor</fullName>
        <shortName evidence="3">HPF</shortName>
    </recommendedName>
</protein>
<dbReference type="CDD" id="cd00552">
    <property type="entry name" value="RaiA"/>
    <property type="match status" value="1"/>
</dbReference>
<dbReference type="InterPro" id="IPR050574">
    <property type="entry name" value="HPF/YfiA_ribosome-assoc"/>
</dbReference>
<name>A0A7X2TAJ5_9FIRM</name>
<dbReference type="SUPFAM" id="SSF69754">
    <property type="entry name" value="Ribosome binding protein Y (YfiA homologue)"/>
    <property type="match status" value="1"/>
</dbReference>
<feature type="domain" description="Sigma 54 modulation/S30EA ribosomal protein C-terminal" evidence="4">
    <location>
        <begin position="120"/>
        <end position="175"/>
    </location>
</feature>
<dbReference type="EMBL" id="VUMO01000019">
    <property type="protein sequence ID" value="MSS20649.1"/>
    <property type="molecule type" value="Genomic_DNA"/>
</dbReference>
<proteinExistence type="inferred from homology"/>
<dbReference type="InterPro" id="IPR003489">
    <property type="entry name" value="RHF/RaiA"/>
</dbReference>
<gene>
    <name evidence="5" type="primary">raiA</name>
    <name evidence="3" type="synonym">hpf</name>
    <name evidence="5" type="ORF">FYJ52_09610</name>
</gene>
<evidence type="ECO:0000313" key="5">
    <source>
        <dbReference type="EMBL" id="MSS20649.1"/>
    </source>
</evidence>
<dbReference type="GO" id="GO:0045900">
    <property type="term" value="P:negative regulation of translational elongation"/>
    <property type="evidence" value="ECO:0007669"/>
    <property type="project" value="TreeGrafter"/>
</dbReference>
<comment type="caution">
    <text evidence="5">The sequence shown here is derived from an EMBL/GenBank/DDBJ whole genome shotgun (WGS) entry which is preliminary data.</text>
</comment>